<proteinExistence type="predicted"/>
<comment type="caution">
    <text evidence="1">The sequence shown here is derived from an EMBL/GenBank/DDBJ whole genome shotgun (WGS) entry which is preliminary data.</text>
</comment>
<organism evidence="1 2">
    <name type="scientific">Botrytis tulipae</name>
    <dbReference type="NCBI Taxonomy" id="87230"/>
    <lineage>
        <taxon>Eukaryota</taxon>
        <taxon>Fungi</taxon>
        <taxon>Dikarya</taxon>
        <taxon>Ascomycota</taxon>
        <taxon>Pezizomycotina</taxon>
        <taxon>Leotiomycetes</taxon>
        <taxon>Helotiales</taxon>
        <taxon>Sclerotiniaceae</taxon>
        <taxon>Botrytis</taxon>
    </lineage>
</organism>
<accession>A0A4Z1EUZ7</accession>
<dbReference type="Proteomes" id="UP000297777">
    <property type="component" value="Unassembled WGS sequence"/>
</dbReference>
<dbReference type="AlphaFoldDB" id="A0A4Z1EUZ7"/>
<gene>
    <name evidence="1" type="ORF">BTUL_0042g00510</name>
</gene>
<evidence type="ECO:0000313" key="2">
    <source>
        <dbReference type="Proteomes" id="UP000297777"/>
    </source>
</evidence>
<protein>
    <submittedName>
        <fullName evidence="1">Uncharacterized protein</fullName>
    </submittedName>
</protein>
<sequence length="82" mass="9029">MIEATIKTYPCGTIREKSQSADMYSPVFSAPLPVRPGQYRKIISRSTSSACHSGTGLTGTGLALDWHYWVHNSVPKEFTPDV</sequence>
<evidence type="ECO:0000313" key="1">
    <source>
        <dbReference type="EMBL" id="TGO15280.1"/>
    </source>
</evidence>
<dbReference type="EMBL" id="PQXH01000042">
    <property type="protein sequence ID" value="TGO15280.1"/>
    <property type="molecule type" value="Genomic_DNA"/>
</dbReference>
<keyword evidence="2" id="KW-1185">Reference proteome</keyword>
<name>A0A4Z1EUZ7_9HELO</name>
<reference evidence="1 2" key="1">
    <citation type="submission" date="2017-12" db="EMBL/GenBank/DDBJ databases">
        <title>Comparative genomics of Botrytis spp.</title>
        <authorList>
            <person name="Valero-Jimenez C.A."/>
            <person name="Tapia P."/>
            <person name="Veloso J."/>
            <person name="Silva-Moreno E."/>
            <person name="Staats M."/>
            <person name="Valdes J.H."/>
            <person name="Van Kan J.A.L."/>
        </authorList>
    </citation>
    <scope>NUCLEOTIDE SEQUENCE [LARGE SCALE GENOMIC DNA]</scope>
    <source>
        <strain evidence="1 2">Bt9001</strain>
    </source>
</reference>